<dbReference type="EMBL" id="CAJOBB010002713">
    <property type="protein sequence ID" value="CAF3992860.1"/>
    <property type="molecule type" value="Genomic_DNA"/>
</dbReference>
<keyword evidence="2" id="KW-0732">Signal</keyword>
<dbReference type="Gene3D" id="1.10.100.10">
    <property type="entry name" value="Insulin-like"/>
    <property type="match status" value="1"/>
</dbReference>
<evidence type="ECO:0000259" key="3">
    <source>
        <dbReference type="SMART" id="SM00078"/>
    </source>
</evidence>
<evidence type="ECO:0000313" key="7">
    <source>
        <dbReference type="EMBL" id="CAF3992860.1"/>
    </source>
</evidence>
<evidence type="ECO:0000313" key="4">
    <source>
        <dbReference type="EMBL" id="CAF0728208.1"/>
    </source>
</evidence>
<dbReference type="Proteomes" id="UP000663868">
    <property type="component" value="Unassembled WGS sequence"/>
</dbReference>
<sequence length="128" mass="14442">MMISSFPLILLIILNAVNQNGGHPTPLSSLNINCTVQHDTHSLTEDEKVTIRGKLFKVEDCNLQRAYQACGTQLWFMLNIVCGAVESQKQGRKFKNHHPRFAQEKLLSEACCQNTCTITEMTRYCPSV</sequence>
<proteinExistence type="inferred from homology"/>
<dbReference type="Proteomes" id="UP000663845">
    <property type="component" value="Unassembled WGS sequence"/>
</dbReference>
<evidence type="ECO:0000256" key="2">
    <source>
        <dbReference type="SAM" id="SignalP"/>
    </source>
</evidence>
<feature type="domain" description="Insulin-like" evidence="3">
    <location>
        <begin position="67"/>
        <end position="125"/>
    </location>
</feature>
<reference evidence="5" key="1">
    <citation type="submission" date="2021-02" db="EMBL/GenBank/DDBJ databases">
        <authorList>
            <person name="Nowell W R."/>
        </authorList>
    </citation>
    <scope>NUCLEOTIDE SEQUENCE</scope>
</reference>
<evidence type="ECO:0000313" key="5">
    <source>
        <dbReference type="EMBL" id="CAF0989823.1"/>
    </source>
</evidence>
<evidence type="ECO:0000313" key="8">
    <source>
        <dbReference type="Proteomes" id="UP000663845"/>
    </source>
</evidence>
<accession>A0A814G0R3</accession>
<comment type="caution">
    <text evidence="5">The sequence shown here is derived from an EMBL/GenBank/DDBJ whole genome shotgun (WGS) entry which is preliminary data.</text>
</comment>
<dbReference type="AlphaFoldDB" id="A0A814G0R3"/>
<dbReference type="InterPro" id="IPR036438">
    <property type="entry name" value="Insulin-like_sf"/>
</dbReference>
<dbReference type="EMBL" id="CAJOAZ010002283">
    <property type="protein sequence ID" value="CAF3913946.1"/>
    <property type="molecule type" value="Genomic_DNA"/>
</dbReference>
<dbReference type="SUPFAM" id="SSF56994">
    <property type="entry name" value="Insulin-like"/>
    <property type="match status" value="1"/>
</dbReference>
<dbReference type="PROSITE" id="PS00262">
    <property type="entry name" value="INSULIN"/>
    <property type="match status" value="1"/>
</dbReference>
<dbReference type="InterPro" id="IPR022353">
    <property type="entry name" value="Insulin_CS"/>
</dbReference>
<evidence type="ECO:0000313" key="6">
    <source>
        <dbReference type="EMBL" id="CAF3913946.1"/>
    </source>
</evidence>
<dbReference type="EMBL" id="CAJNOE010000013">
    <property type="protein sequence ID" value="CAF0728208.1"/>
    <property type="molecule type" value="Genomic_DNA"/>
</dbReference>
<feature type="chain" id="PRO_5035599837" description="Insulin-like domain-containing protein" evidence="2">
    <location>
        <begin position="23"/>
        <end position="128"/>
    </location>
</feature>
<dbReference type="Proteomes" id="UP000663844">
    <property type="component" value="Unassembled WGS sequence"/>
</dbReference>
<protein>
    <recommendedName>
        <fullName evidence="3">Insulin-like domain-containing protein</fullName>
    </recommendedName>
</protein>
<dbReference type="InterPro" id="IPR016179">
    <property type="entry name" value="Insulin-like"/>
</dbReference>
<dbReference type="EMBL" id="CAJNOG010000133">
    <property type="protein sequence ID" value="CAF0989823.1"/>
    <property type="molecule type" value="Genomic_DNA"/>
</dbReference>
<comment type="similarity">
    <text evidence="1">Belongs to the insulin family.</text>
</comment>
<feature type="signal peptide" evidence="2">
    <location>
        <begin position="1"/>
        <end position="22"/>
    </location>
</feature>
<organism evidence="5 8">
    <name type="scientific">Adineta steineri</name>
    <dbReference type="NCBI Taxonomy" id="433720"/>
    <lineage>
        <taxon>Eukaryota</taxon>
        <taxon>Metazoa</taxon>
        <taxon>Spiralia</taxon>
        <taxon>Gnathifera</taxon>
        <taxon>Rotifera</taxon>
        <taxon>Eurotatoria</taxon>
        <taxon>Bdelloidea</taxon>
        <taxon>Adinetida</taxon>
        <taxon>Adinetidae</taxon>
        <taxon>Adineta</taxon>
    </lineage>
</organism>
<dbReference type="GO" id="GO:0005576">
    <property type="term" value="C:extracellular region"/>
    <property type="evidence" value="ECO:0007669"/>
    <property type="project" value="InterPro"/>
</dbReference>
<evidence type="ECO:0000256" key="1">
    <source>
        <dbReference type="ARBA" id="ARBA00009034"/>
    </source>
</evidence>
<dbReference type="GO" id="GO:0005179">
    <property type="term" value="F:hormone activity"/>
    <property type="evidence" value="ECO:0007669"/>
    <property type="project" value="InterPro"/>
</dbReference>
<dbReference type="SMART" id="SM00078">
    <property type="entry name" value="IlGF"/>
    <property type="match status" value="1"/>
</dbReference>
<dbReference type="Proteomes" id="UP000663860">
    <property type="component" value="Unassembled WGS sequence"/>
</dbReference>
<gene>
    <name evidence="4" type="ORF">IZO911_LOCUS2633</name>
    <name evidence="5" type="ORF">JYZ213_LOCUS15396</name>
    <name evidence="7" type="ORF">KXQ929_LOCUS28009</name>
    <name evidence="6" type="ORF">OXD698_LOCUS24640</name>
</gene>
<name>A0A814G0R3_9BILA</name>